<evidence type="ECO:0000313" key="2">
    <source>
        <dbReference type="Proteomes" id="UP000503004"/>
    </source>
</evidence>
<evidence type="ECO:0000313" key="1">
    <source>
        <dbReference type="EMBL" id="QJD29222.1"/>
    </source>
</evidence>
<protein>
    <submittedName>
        <fullName evidence="1">Uncharacterized protein</fullName>
    </submittedName>
</protein>
<organism evidence="1 2">
    <name type="scientific">Methylococcus geothermalis</name>
    <dbReference type="NCBI Taxonomy" id="2681310"/>
    <lineage>
        <taxon>Bacteria</taxon>
        <taxon>Pseudomonadati</taxon>
        <taxon>Pseudomonadota</taxon>
        <taxon>Gammaproteobacteria</taxon>
        <taxon>Methylococcales</taxon>
        <taxon>Methylococcaceae</taxon>
        <taxon>Methylococcus</taxon>
    </lineage>
</organism>
<accession>A0A858Q5T7</accession>
<sequence length="106" mass="11480">MSFIISIEGEHASLASEDEVAAGIAAAREVFARNEADPLACQLAVEKMEKDELLNREEALLCLIWDEAEEAAFRAVTLGWLSRSVDIKIAVRAEAGAEALAARLTH</sequence>
<gene>
    <name evidence="1" type="ORF">GNH96_04055</name>
</gene>
<reference evidence="2" key="1">
    <citation type="submission" date="2019-12" db="EMBL/GenBank/DDBJ databases">
        <authorList>
            <person name="Awala S.I."/>
            <person name="Rhee S.K."/>
        </authorList>
    </citation>
    <scope>NUCLEOTIDE SEQUENCE [LARGE SCALE GENOMIC DNA]</scope>
    <source>
        <strain evidence="2">IM1</strain>
    </source>
</reference>
<dbReference type="AlphaFoldDB" id="A0A858Q5T7"/>
<dbReference type="KEGG" id="metu:GNH96_04055"/>
<proteinExistence type="predicted"/>
<keyword evidence="2" id="KW-1185">Reference proteome</keyword>
<dbReference type="RefSeq" id="WP_169602514.1">
    <property type="nucleotide sequence ID" value="NZ_CP046565.1"/>
</dbReference>
<name>A0A858Q5T7_9GAMM</name>
<dbReference type="EMBL" id="CP046565">
    <property type="protein sequence ID" value="QJD29222.1"/>
    <property type="molecule type" value="Genomic_DNA"/>
</dbReference>
<dbReference type="Proteomes" id="UP000503004">
    <property type="component" value="Chromosome"/>
</dbReference>